<proteinExistence type="predicted"/>
<dbReference type="STRING" id="225164.V3ZG72"/>
<keyword evidence="1" id="KW-0689">Ribosomal protein</keyword>
<dbReference type="EMBL" id="KB203771">
    <property type="protein sequence ID" value="ESO83152.1"/>
    <property type="molecule type" value="Genomic_DNA"/>
</dbReference>
<dbReference type="KEGG" id="lgi:LOTGIDRAFT_169560"/>
<dbReference type="PANTHER" id="PTHR11449">
    <property type="entry name" value="RIBOSOMAL PROTEIN L30"/>
    <property type="match status" value="1"/>
</dbReference>
<dbReference type="GO" id="GO:0005840">
    <property type="term" value="C:ribosome"/>
    <property type="evidence" value="ECO:0007669"/>
    <property type="project" value="UniProtKB-KW"/>
</dbReference>
<dbReference type="Gene3D" id="3.30.1330.30">
    <property type="match status" value="1"/>
</dbReference>
<dbReference type="CTD" id="20241172"/>
<sequence length="162" mass="19202">MAAFGKNLKHSKFILAENDFIRHDLLDLSKSEIEYYAMLAKTGVYHYAGNNIELGTVVFVRPRNLKLFTKLIYEENQVFVRLRNLKLFTKLIYEENVYLYEYTSSYLHCIFNFNQVFVRLRNLKLFTKLIYEEKVWEIGIVCDSDIKNMPTDTTESKSVIVM</sequence>
<dbReference type="AlphaFoldDB" id="V3ZG72"/>
<evidence type="ECO:0000256" key="2">
    <source>
        <dbReference type="ARBA" id="ARBA00023274"/>
    </source>
</evidence>
<reference evidence="3 4" key="1">
    <citation type="journal article" date="2013" name="Nature">
        <title>Insights into bilaterian evolution from three spiralian genomes.</title>
        <authorList>
            <person name="Simakov O."/>
            <person name="Marletaz F."/>
            <person name="Cho S.J."/>
            <person name="Edsinger-Gonzales E."/>
            <person name="Havlak P."/>
            <person name="Hellsten U."/>
            <person name="Kuo D.H."/>
            <person name="Larsson T."/>
            <person name="Lv J."/>
            <person name="Arendt D."/>
            <person name="Savage R."/>
            <person name="Osoegawa K."/>
            <person name="de Jong P."/>
            <person name="Grimwood J."/>
            <person name="Chapman J.A."/>
            <person name="Shapiro H."/>
            <person name="Aerts A."/>
            <person name="Otillar R.P."/>
            <person name="Terry A.Y."/>
            <person name="Boore J.L."/>
            <person name="Grigoriev I.V."/>
            <person name="Lindberg D.R."/>
            <person name="Seaver E.C."/>
            <person name="Weisblat D.A."/>
            <person name="Putnam N.H."/>
            <person name="Rokhsar D.S."/>
        </authorList>
    </citation>
    <scope>NUCLEOTIDE SEQUENCE [LARGE SCALE GENOMIC DNA]</scope>
</reference>
<dbReference type="GO" id="GO:0003723">
    <property type="term" value="F:RNA binding"/>
    <property type="evidence" value="ECO:0007669"/>
    <property type="project" value="InterPro"/>
</dbReference>
<dbReference type="SUPFAM" id="SSF55315">
    <property type="entry name" value="L30e-like"/>
    <property type="match status" value="1"/>
</dbReference>
<dbReference type="InterPro" id="IPR039109">
    <property type="entry name" value="Ribosomal_eL30-like"/>
</dbReference>
<protein>
    <submittedName>
        <fullName evidence="3">Uncharacterized protein</fullName>
    </submittedName>
</protein>
<dbReference type="GeneID" id="20241172"/>
<dbReference type="Proteomes" id="UP000030746">
    <property type="component" value="Unassembled WGS sequence"/>
</dbReference>
<evidence type="ECO:0000313" key="4">
    <source>
        <dbReference type="Proteomes" id="UP000030746"/>
    </source>
</evidence>
<dbReference type="GO" id="GO:1990904">
    <property type="term" value="C:ribonucleoprotein complex"/>
    <property type="evidence" value="ECO:0007669"/>
    <property type="project" value="UniProtKB-KW"/>
</dbReference>
<keyword evidence="4" id="KW-1185">Reference proteome</keyword>
<name>V3ZG72_LOTGI</name>
<evidence type="ECO:0000256" key="1">
    <source>
        <dbReference type="ARBA" id="ARBA00022980"/>
    </source>
</evidence>
<organism evidence="3 4">
    <name type="scientific">Lottia gigantea</name>
    <name type="common">Giant owl limpet</name>
    <dbReference type="NCBI Taxonomy" id="225164"/>
    <lineage>
        <taxon>Eukaryota</taxon>
        <taxon>Metazoa</taxon>
        <taxon>Spiralia</taxon>
        <taxon>Lophotrochozoa</taxon>
        <taxon>Mollusca</taxon>
        <taxon>Gastropoda</taxon>
        <taxon>Patellogastropoda</taxon>
        <taxon>Lottioidea</taxon>
        <taxon>Lottiidae</taxon>
        <taxon>Lottia</taxon>
    </lineage>
</organism>
<evidence type="ECO:0000313" key="3">
    <source>
        <dbReference type="EMBL" id="ESO83152.1"/>
    </source>
</evidence>
<keyword evidence="2" id="KW-0687">Ribonucleoprotein</keyword>
<dbReference type="HOGENOM" id="CLU_1637347_0_0_1"/>
<dbReference type="OrthoDB" id="1928736at2759"/>
<dbReference type="InterPro" id="IPR029064">
    <property type="entry name" value="Ribosomal_eL30-like_sf"/>
</dbReference>
<accession>V3ZG72</accession>
<dbReference type="RefSeq" id="XP_009066102.1">
    <property type="nucleotide sequence ID" value="XM_009067854.1"/>
</dbReference>
<gene>
    <name evidence="3" type="ORF">LOTGIDRAFT_169560</name>
</gene>